<name>A0A2Z7AVV7_9LAMI</name>
<dbReference type="AlphaFoldDB" id="A0A2Z7AVV7"/>
<feature type="compositionally biased region" description="Basic and acidic residues" evidence="1">
    <location>
        <begin position="100"/>
        <end position="117"/>
    </location>
</feature>
<evidence type="ECO:0000313" key="3">
    <source>
        <dbReference type="Proteomes" id="UP000250235"/>
    </source>
</evidence>
<sequence length="127" mass="13805">MAAHRRPDSVLTLRAPCAQCVRTGAATCAHSSRRCLAQTNFTMKLALQRLAVVVLRIRSMTEITIPLSICTRKHEKCFTDGISSSRRSEQVQPRQTAAHDGGRRREGEGGGRVEKGGEGAATLGFLE</sequence>
<protein>
    <submittedName>
        <fullName evidence="2">Uncharacterized protein</fullName>
    </submittedName>
</protein>
<reference evidence="2 3" key="1">
    <citation type="journal article" date="2015" name="Proc. Natl. Acad. Sci. U.S.A.">
        <title>The resurrection genome of Boea hygrometrica: A blueprint for survival of dehydration.</title>
        <authorList>
            <person name="Xiao L."/>
            <person name="Yang G."/>
            <person name="Zhang L."/>
            <person name="Yang X."/>
            <person name="Zhao S."/>
            <person name="Ji Z."/>
            <person name="Zhou Q."/>
            <person name="Hu M."/>
            <person name="Wang Y."/>
            <person name="Chen M."/>
            <person name="Xu Y."/>
            <person name="Jin H."/>
            <person name="Xiao X."/>
            <person name="Hu G."/>
            <person name="Bao F."/>
            <person name="Hu Y."/>
            <person name="Wan P."/>
            <person name="Li L."/>
            <person name="Deng X."/>
            <person name="Kuang T."/>
            <person name="Xiang C."/>
            <person name="Zhu J.K."/>
            <person name="Oliver M.J."/>
            <person name="He Y."/>
        </authorList>
    </citation>
    <scope>NUCLEOTIDE SEQUENCE [LARGE SCALE GENOMIC DNA]</scope>
    <source>
        <strain evidence="3">cv. XS01</strain>
    </source>
</reference>
<organism evidence="2 3">
    <name type="scientific">Dorcoceras hygrometricum</name>
    <dbReference type="NCBI Taxonomy" id="472368"/>
    <lineage>
        <taxon>Eukaryota</taxon>
        <taxon>Viridiplantae</taxon>
        <taxon>Streptophyta</taxon>
        <taxon>Embryophyta</taxon>
        <taxon>Tracheophyta</taxon>
        <taxon>Spermatophyta</taxon>
        <taxon>Magnoliopsida</taxon>
        <taxon>eudicotyledons</taxon>
        <taxon>Gunneridae</taxon>
        <taxon>Pentapetalae</taxon>
        <taxon>asterids</taxon>
        <taxon>lamiids</taxon>
        <taxon>Lamiales</taxon>
        <taxon>Gesneriaceae</taxon>
        <taxon>Didymocarpoideae</taxon>
        <taxon>Trichosporeae</taxon>
        <taxon>Loxocarpinae</taxon>
        <taxon>Dorcoceras</taxon>
    </lineage>
</organism>
<dbReference type="Proteomes" id="UP000250235">
    <property type="component" value="Unassembled WGS sequence"/>
</dbReference>
<feature type="compositionally biased region" description="Polar residues" evidence="1">
    <location>
        <begin position="81"/>
        <end position="95"/>
    </location>
</feature>
<dbReference type="EMBL" id="KV011874">
    <property type="protein sequence ID" value="KZV25478.1"/>
    <property type="molecule type" value="Genomic_DNA"/>
</dbReference>
<keyword evidence="3" id="KW-1185">Reference proteome</keyword>
<feature type="region of interest" description="Disordered" evidence="1">
    <location>
        <begin position="81"/>
        <end position="127"/>
    </location>
</feature>
<proteinExistence type="predicted"/>
<gene>
    <name evidence="2" type="ORF">F511_05528</name>
</gene>
<evidence type="ECO:0000313" key="2">
    <source>
        <dbReference type="EMBL" id="KZV25478.1"/>
    </source>
</evidence>
<evidence type="ECO:0000256" key="1">
    <source>
        <dbReference type="SAM" id="MobiDB-lite"/>
    </source>
</evidence>
<accession>A0A2Z7AVV7</accession>